<accession>A0A2W0CBH2</accession>
<dbReference type="EMBL" id="PRLG01000013">
    <property type="protein sequence ID" value="PYY30070.1"/>
    <property type="molecule type" value="Genomic_DNA"/>
</dbReference>
<evidence type="ECO:0000313" key="3">
    <source>
        <dbReference type="Proteomes" id="UP000247459"/>
    </source>
</evidence>
<dbReference type="OrthoDB" id="9801725at2"/>
<gene>
    <name evidence="2" type="ORF">PIL02S_01672</name>
</gene>
<dbReference type="Proteomes" id="UP000247459">
    <property type="component" value="Unassembled WGS sequence"/>
</dbReference>
<dbReference type="PANTHER" id="PTHR30615:SF8">
    <property type="entry name" value="UPF0047 PROTEIN C4A8.02C"/>
    <property type="match status" value="1"/>
</dbReference>
<comment type="similarity">
    <text evidence="1">Belongs to the UPF0047 family.</text>
</comment>
<evidence type="ECO:0000256" key="1">
    <source>
        <dbReference type="ARBA" id="ARBA00005534"/>
    </source>
</evidence>
<dbReference type="Gene3D" id="2.60.120.460">
    <property type="entry name" value="YjbQ-like"/>
    <property type="match status" value="1"/>
</dbReference>
<dbReference type="PANTHER" id="PTHR30615">
    <property type="entry name" value="UNCHARACTERIZED PROTEIN YJBQ-RELATED"/>
    <property type="match status" value="1"/>
</dbReference>
<dbReference type="RefSeq" id="WP_110757523.1">
    <property type="nucleotide sequence ID" value="NZ_JAXBDC010000002.1"/>
</dbReference>
<evidence type="ECO:0000313" key="2">
    <source>
        <dbReference type="EMBL" id="PYY30070.1"/>
    </source>
</evidence>
<dbReference type="Pfam" id="PF01894">
    <property type="entry name" value="YjbQ"/>
    <property type="match status" value="1"/>
</dbReference>
<proteinExistence type="inferred from homology"/>
<reference evidence="2 3" key="1">
    <citation type="submission" date="2018-01" db="EMBL/GenBank/DDBJ databases">
        <title>Genome sequence of the PGP bacterium Paenibacillus illinoisensis E3.</title>
        <authorList>
            <person name="Rolli E."/>
            <person name="Marasco R."/>
            <person name="Bessem C."/>
            <person name="Michoud G."/>
            <person name="Gaiarsa S."/>
            <person name="Borin S."/>
            <person name="Daffonchio D."/>
        </authorList>
    </citation>
    <scope>NUCLEOTIDE SEQUENCE [LARGE SCALE GENOMIC DNA]</scope>
    <source>
        <strain evidence="2 3">E3</strain>
    </source>
</reference>
<comment type="caution">
    <text evidence="2">The sequence shown here is derived from an EMBL/GenBank/DDBJ whole genome shotgun (WGS) entry which is preliminary data.</text>
</comment>
<dbReference type="SUPFAM" id="SSF111038">
    <property type="entry name" value="YjbQ-like"/>
    <property type="match status" value="1"/>
</dbReference>
<dbReference type="AlphaFoldDB" id="A0A2W0CBH2"/>
<sequence length="135" mass="14920">MLKEIKLASKGFDHAYDITEQIEGCLGEMERGSGIAHVCAVGSTIGLTVMRYEPGAVQDLLQMLNEIAPHEKKCEYQHFRTTGDMNGSSHIKSSILGTSLSLPVSNYKLAMSATHRVVLFDFDLQEATRTLFIDL</sequence>
<name>A0A2W0CBH2_9BACL</name>
<dbReference type="InterPro" id="IPR001602">
    <property type="entry name" value="UPF0047_YjbQ-like"/>
</dbReference>
<dbReference type="InterPro" id="IPR035917">
    <property type="entry name" value="YjbQ-like_sf"/>
</dbReference>
<organism evidence="2 3">
    <name type="scientific">Paenibacillus illinoisensis</name>
    <dbReference type="NCBI Taxonomy" id="59845"/>
    <lineage>
        <taxon>Bacteria</taxon>
        <taxon>Bacillati</taxon>
        <taxon>Bacillota</taxon>
        <taxon>Bacilli</taxon>
        <taxon>Bacillales</taxon>
        <taxon>Paenibacillaceae</taxon>
        <taxon>Paenibacillus</taxon>
    </lineage>
</organism>
<protein>
    <submittedName>
        <fullName evidence="2">Putative YjbQ-like protein</fullName>
    </submittedName>
</protein>